<proteinExistence type="predicted"/>
<accession>A0A0H2RJX2</accession>
<organism evidence="1 2">
    <name type="scientific">Schizopora paradoxa</name>
    <dbReference type="NCBI Taxonomy" id="27342"/>
    <lineage>
        <taxon>Eukaryota</taxon>
        <taxon>Fungi</taxon>
        <taxon>Dikarya</taxon>
        <taxon>Basidiomycota</taxon>
        <taxon>Agaricomycotina</taxon>
        <taxon>Agaricomycetes</taxon>
        <taxon>Hymenochaetales</taxon>
        <taxon>Schizoporaceae</taxon>
        <taxon>Schizopora</taxon>
    </lineage>
</organism>
<dbReference type="InParanoid" id="A0A0H2RJX2"/>
<dbReference type="AlphaFoldDB" id="A0A0H2RJX2"/>
<gene>
    <name evidence="1" type="ORF">SCHPADRAFT_890872</name>
</gene>
<evidence type="ECO:0000313" key="2">
    <source>
        <dbReference type="Proteomes" id="UP000053477"/>
    </source>
</evidence>
<evidence type="ECO:0000313" key="1">
    <source>
        <dbReference type="EMBL" id="KLO12295.1"/>
    </source>
</evidence>
<keyword evidence="2" id="KW-1185">Reference proteome</keyword>
<reference evidence="1 2" key="1">
    <citation type="submission" date="2015-04" db="EMBL/GenBank/DDBJ databases">
        <title>Complete genome sequence of Schizopora paradoxa KUC8140, a cosmopolitan wood degrader in East Asia.</title>
        <authorList>
            <consortium name="DOE Joint Genome Institute"/>
            <person name="Min B."/>
            <person name="Park H."/>
            <person name="Jang Y."/>
            <person name="Kim J.-J."/>
            <person name="Kim K.H."/>
            <person name="Pangilinan J."/>
            <person name="Lipzen A."/>
            <person name="Riley R."/>
            <person name="Grigoriev I.V."/>
            <person name="Spatafora J.W."/>
            <person name="Choi I.-G."/>
        </authorList>
    </citation>
    <scope>NUCLEOTIDE SEQUENCE [LARGE SCALE GENOMIC DNA]</scope>
    <source>
        <strain evidence="1 2">KUC8140</strain>
    </source>
</reference>
<dbReference type="Proteomes" id="UP000053477">
    <property type="component" value="Unassembled WGS sequence"/>
</dbReference>
<name>A0A0H2RJX2_9AGAM</name>
<protein>
    <submittedName>
        <fullName evidence="1">Uncharacterized protein</fullName>
    </submittedName>
</protein>
<dbReference type="EMBL" id="KQ085980">
    <property type="protein sequence ID" value="KLO12295.1"/>
    <property type="molecule type" value="Genomic_DNA"/>
</dbReference>
<sequence>MQSFRIVETLRAGKSIRSRSLECGGASGVGQGAHSPWKHFQKKPYSEVLAKTKRFLAGSFERKQTKFERREMPVAVLAEVPADSAKFFEESLLTETKLEPQNFVFQDTFNHSAEEGPTVGFRMWMEKYRVVTYRYTPSVANLLGTPPETSGNRRPYSTRT</sequence>